<dbReference type="AlphaFoldDB" id="A0A5B2VEX4"/>
<dbReference type="RefSeq" id="WP_149817815.1">
    <property type="nucleotide sequence ID" value="NZ_VUOA01000021.1"/>
</dbReference>
<reference evidence="2 3" key="1">
    <citation type="submission" date="2019-09" db="EMBL/GenBank/DDBJ databases">
        <title>Salinarimonas rosea gen. nov., sp. nov., a new member of the a-2 subgroup of the Proteobacteria.</title>
        <authorList>
            <person name="Liu J."/>
        </authorList>
    </citation>
    <scope>NUCLEOTIDE SEQUENCE [LARGE SCALE GENOMIC DNA]</scope>
    <source>
        <strain evidence="2 3">BN140002</strain>
    </source>
</reference>
<protein>
    <submittedName>
        <fullName evidence="2">Methyltransferase domain-containing protein</fullName>
    </submittedName>
</protein>
<dbReference type="OrthoDB" id="9800454at2"/>
<evidence type="ECO:0000259" key="1">
    <source>
        <dbReference type="Pfam" id="PF13649"/>
    </source>
</evidence>
<evidence type="ECO:0000313" key="3">
    <source>
        <dbReference type="Proteomes" id="UP000323142"/>
    </source>
</evidence>
<evidence type="ECO:0000313" key="2">
    <source>
        <dbReference type="EMBL" id="KAA2237000.1"/>
    </source>
</evidence>
<comment type="caution">
    <text evidence="2">The sequence shown here is derived from an EMBL/GenBank/DDBJ whole genome shotgun (WGS) entry which is preliminary data.</text>
</comment>
<dbReference type="GO" id="GO:0008168">
    <property type="term" value="F:methyltransferase activity"/>
    <property type="evidence" value="ECO:0007669"/>
    <property type="project" value="UniProtKB-KW"/>
</dbReference>
<reference evidence="2 3" key="2">
    <citation type="submission" date="2019-09" db="EMBL/GenBank/DDBJ databases">
        <authorList>
            <person name="Jin C."/>
        </authorList>
    </citation>
    <scope>NUCLEOTIDE SEQUENCE [LARGE SCALE GENOMIC DNA]</scope>
    <source>
        <strain evidence="2 3">BN140002</strain>
    </source>
</reference>
<sequence>MPDFASRSTQPELMDEEGIAYEDFRACLRDLAVVNTVTLARPPTLAWLKRATRGMSRFTLLDVGFGQGDMLRTILAWSRRNGIKADLIGVDLNPWSAAAAREATPQADGIEYHTGDVFAFEPQRSVDFVVSSIFTHHLPDDALVRFVAWMEGRAGRGWFVNDLHRLAFPYYGFALLARLARWHRFVQHDGPVSIARSFRPEDWQRAVTGAGLPLDAVEIRPVFPFRLCVGRLR</sequence>
<keyword evidence="2" id="KW-0489">Methyltransferase</keyword>
<accession>A0A5B2VEX4</accession>
<keyword evidence="3" id="KW-1185">Reference proteome</keyword>
<proteinExistence type="predicted"/>
<feature type="domain" description="Methyltransferase" evidence="1">
    <location>
        <begin position="61"/>
        <end position="148"/>
    </location>
</feature>
<dbReference type="GO" id="GO:0032259">
    <property type="term" value="P:methylation"/>
    <property type="evidence" value="ECO:0007669"/>
    <property type="project" value="UniProtKB-KW"/>
</dbReference>
<dbReference type="CDD" id="cd02440">
    <property type="entry name" value="AdoMet_MTases"/>
    <property type="match status" value="1"/>
</dbReference>
<dbReference type="InterPro" id="IPR029063">
    <property type="entry name" value="SAM-dependent_MTases_sf"/>
</dbReference>
<organism evidence="2 3">
    <name type="scientific">Salinarimonas soli</name>
    <dbReference type="NCBI Taxonomy" id="1638099"/>
    <lineage>
        <taxon>Bacteria</taxon>
        <taxon>Pseudomonadati</taxon>
        <taxon>Pseudomonadota</taxon>
        <taxon>Alphaproteobacteria</taxon>
        <taxon>Hyphomicrobiales</taxon>
        <taxon>Salinarimonadaceae</taxon>
        <taxon>Salinarimonas</taxon>
    </lineage>
</organism>
<gene>
    <name evidence="2" type="ORF">F0L46_12060</name>
</gene>
<dbReference type="Gene3D" id="3.40.50.150">
    <property type="entry name" value="Vaccinia Virus protein VP39"/>
    <property type="match status" value="1"/>
</dbReference>
<dbReference type="InterPro" id="IPR041698">
    <property type="entry name" value="Methyltransf_25"/>
</dbReference>
<dbReference type="Proteomes" id="UP000323142">
    <property type="component" value="Unassembled WGS sequence"/>
</dbReference>
<dbReference type="SUPFAM" id="SSF53335">
    <property type="entry name" value="S-adenosyl-L-methionine-dependent methyltransferases"/>
    <property type="match status" value="1"/>
</dbReference>
<keyword evidence="2" id="KW-0808">Transferase</keyword>
<name>A0A5B2VEX4_9HYPH</name>
<dbReference type="EMBL" id="VUOA01000021">
    <property type="protein sequence ID" value="KAA2237000.1"/>
    <property type="molecule type" value="Genomic_DNA"/>
</dbReference>
<dbReference type="Pfam" id="PF13649">
    <property type="entry name" value="Methyltransf_25"/>
    <property type="match status" value="1"/>
</dbReference>